<dbReference type="EMBL" id="QGTJ01000008">
    <property type="protein sequence ID" value="PWV60084.1"/>
    <property type="molecule type" value="Genomic_DNA"/>
</dbReference>
<organism evidence="1 2">
    <name type="scientific">Plasticicumulans acidivorans</name>
    <dbReference type="NCBI Taxonomy" id="886464"/>
    <lineage>
        <taxon>Bacteria</taxon>
        <taxon>Pseudomonadati</taxon>
        <taxon>Pseudomonadota</taxon>
        <taxon>Gammaproteobacteria</taxon>
        <taxon>Candidatus Competibacteraceae</taxon>
        <taxon>Plasticicumulans</taxon>
    </lineage>
</organism>
<gene>
    <name evidence="1" type="ORF">C7443_10813</name>
</gene>
<sequence length="54" mass="6006">MAQHNVAKAKAIHQVRQAQRDANVAAMKRGTVATQLQGFINHAYKRPNAKPRGR</sequence>
<evidence type="ECO:0000313" key="1">
    <source>
        <dbReference type="EMBL" id="PWV60084.1"/>
    </source>
</evidence>
<accession>A0A317MSF5</accession>
<reference evidence="1 2" key="1">
    <citation type="submission" date="2018-05" db="EMBL/GenBank/DDBJ databases">
        <title>Genomic Encyclopedia of Type Strains, Phase IV (KMG-IV): sequencing the most valuable type-strain genomes for metagenomic binning, comparative biology and taxonomic classification.</title>
        <authorList>
            <person name="Goeker M."/>
        </authorList>
    </citation>
    <scope>NUCLEOTIDE SEQUENCE [LARGE SCALE GENOMIC DNA]</scope>
    <source>
        <strain evidence="1 2">DSM 23606</strain>
    </source>
</reference>
<dbReference type="Proteomes" id="UP000246569">
    <property type="component" value="Unassembled WGS sequence"/>
</dbReference>
<name>A0A317MSF5_9GAMM</name>
<proteinExistence type="predicted"/>
<dbReference type="AlphaFoldDB" id="A0A317MSF5"/>
<comment type="caution">
    <text evidence="1">The sequence shown here is derived from an EMBL/GenBank/DDBJ whole genome shotgun (WGS) entry which is preliminary data.</text>
</comment>
<dbReference type="RefSeq" id="WP_170123617.1">
    <property type="nucleotide sequence ID" value="NZ_QGTJ01000008.1"/>
</dbReference>
<evidence type="ECO:0000313" key="2">
    <source>
        <dbReference type="Proteomes" id="UP000246569"/>
    </source>
</evidence>
<keyword evidence="2" id="KW-1185">Reference proteome</keyword>
<protein>
    <submittedName>
        <fullName evidence="1">Uncharacterized protein</fullName>
    </submittedName>
</protein>